<name>A0A438H585_VITVI</name>
<dbReference type="GO" id="GO:0003676">
    <property type="term" value="F:nucleic acid binding"/>
    <property type="evidence" value="ECO:0007669"/>
    <property type="project" value="InterPro"/>
</dbReference>
<dbReference type="InterPro" id="IPR013103">
    <property type="entry name" value="RVT_2"/>
</dbReference>
<dbReference type="AlphaFoldDB" id="A0A438H585"/>
<dbReference type="SUPFAM" id="SSF53098">
    <property type="entry name" value="Ribonuclease H-like"/>
    <property type="match status" value="1"/>
</dbReference>
<comment type="caution">
    <text evidence="2">The sequence shown here is derived from an EMBL/GenBank/DDBJ whole genome shotgun (WGS) entry which is preliminary data.</text>
</comment>
<dbReference type="Proteomes" id="UP000288805">
    <property type="component" value="Unassembled WGS sequence"/>
</dbReference>
<dbReference type="Pfam" id="PF07727">
    <property type="entry name" value="RVT_2"/>
    <property type="match status" value="1"/>
</dbReference>
<accession>A0A438H585</accession>
<gene>
    <name evidence="2" type="primary">POLX_273</name>
    <name evidence="2" type="ORF">CK203_050062</name>
</gene>
<proteinExistence type="predicted"/>
<dbReference type="PANTHER" id="PTHR11439">
    <property type="entry name" value="GAG-POL-RELATED RETROTRANSPOSON"/>
    <property type="match status" value="1"/>
</dbReference>
<evidence type="ECO:0000313" key="2">
    <source>
        <dbReference type="EMBL" id="RVW79477.1"/>
    </source>
</evidence>
<feature type="domain" description="Reverse transcriptase Ty1/copia-type" evidence="1">
    <location>
        <begin position="150"/>
        <end position="238"/>
    </location>
</feature>
<evidence type="ECO:0000313" key="3">
    <source>
        <dbReference type="Proteomes" id="UP000288805"/>
    </source>
</evidence>
<evidence type="ECO:0000259" key="1">
    <source>
        <dbReference type="Pfam" id="PF07727"/>
    </source>
</evidence>
<dbReference type="Gene3D" id="3.30.420.10">
    <property type="entry name" value="Ribonuclease H-like superfamily/Ribonuclease H"/>
    <property type="match status" value="1"/>
</dbReference>
<reference evidence="2 3" key="1">
    <citation type="journal article" date="2018" name="PLoS Genet.">
        <title>Population sequencing reveals clonal diversity and ancestral inbreeding in the grapevine cultivar Chardonnay.</title>
        <authorList>
            <person name="Roach M.J."/>
            <person name="Johnson D.L."/>
            <person name="Bohlmann J."/>
            <person name="van Vuuren H.J."/>
            <person name="Jones S.J."/>
            <person name="Pretorius I.S."/>
            <person name="Schmidt S.A."/>
            <person name="Borneman A.R."/>
        </authorList>
    </citation>
    <scope>NUCLEOTIDE SEQUENCE [LARGE SCALE GENOMIC DNA]</scope>
    <source>
        <strain evidence="3">cv. Chardonnay</strain>
        <tissue evidence="2">Leaf</tissue>
    </source>
</reference>
<dbReference type="EMBL" id="QGNW01000280">
    <property type="protein sequence ID" value="RVW79477.1"/>
    <property type="molecule type" value="Genomic_DNA"/>
</dbReference>
<dbReference type="InterPro" id="IPR036397">
    <property type="entry name" value="RNaseH_sf"/>
</dbReference>
<protein>
    <submittedName>
        <fullName evidence="2">Retrovirus-related Pol polyprotein from transposon TNT 1-94</fullName>
    </submittedName>
</protein>
<dbReference type="PANTHER" id="PTHR11439:SF467">
    <property type="entry name" value="INTEGRASE CATALYTIC DOMAIN-CONTAINING PROTEIN"/>
    <property type="match status" value="1"/>
</dbReference>
<dbReference type="InterPro" id="IPR012337">
    <property type="entry name" value="RNaseH-like_sf"/>
</dbReference>
<organism evidence="2 3">
    <name type="scientific">Vitis vinifera</name>
    <name type="common">Grape</name>
    <dbReference type="NCBI Taxonomy" id="29760"/>
    <lineage>
        <taxon>Eukaryota</taxon>
        <taxon>Viridiplantae</taxon>
        <taxon>Streptophyta</taxon>
        <taxon>Embryophyta</taxon>
        <taxon>Tracheophyta</taxon>
        <taxon>Spermatophyta</taxon>
        <taxon>Magnoliopsida</taxon>
        <taxon>eudicotyledons</taxon>
        <taxon>Gunneridae</taxon>
        <taxon>Pentapetalae</taxon>
        <taxon>rosids</taxon>
        <taxon>Vitales</taxon>
        <taxon>Vitaceae</taxon>
        <taxon>Viteae</taxon>
        <taxon>Vitis</taxon>
    </lineage>
</organism>
<sequence length="363" mass="41393">MPGSPYQNGVVEKRNLTLMDMVRSMRSNSKLLESLWTKALKTTMYILNRVPIKVVLNYGKVGNRVYDIYAFGDAHLKTRIMESRNAKFLENDLICGSDRFQDIVYEKDHIDAQPSTSSDRLIVIHNASQVQTVEQHDPQENVDTTLKRSTRVFKTKNDSLGNIEIYKARLVAKGFTQNEGIDYNETFSPVSKKDSLLIIMTLVAHFDLELQQMDMKTTFLNGNLEEEVYMKQPEGFFSSCGVAIDRCLKNDFEREQMKNIPYASIVGSLIYAQVYTRPNIAFAVVMLGRYQNNPGIDHWKAAKKVMGYLQGTKDYMLMYRQTDNLEVIGYSNLDYAGCIDSQKSTLGYVFMLAGGTVSWRSAK</sequence>